<dbReference type="VEuPathDB" id="FungiDB:FPRO_04159"/>
<feature type="compositionally biased region" description="Polar residues" evidence="1">
    <location>
        <begin position="167"/>
        <end position="177"/>
    </location>
</feature>
<feature type="compositionally biased region" description="Acidic residues" evidence="1">
    <location>
        <begin position="88"/>
        <end position="103"/>
    </location>
</feature>
<comment type="caution">
    <text evidence="2">The sequence shown here is derived from an EMBL/GenBank/DDBJ whole genome shotgun (WGS) entry which is preliminary data.</text>
</comment>
<proteinExistence type="predicted"/>
<accession>A0A1L7W7C9</accession>
<protein>
    <submittedName>
        <fullName evidence="2">Uncharacterized protein</fullName>
    </submittedName>
</protein>
<feature type="compositionally biased region" description="Acidic residues" evidence="1">
    <location>
        <begin position="134"/>
        <end position="151"/>
    </location>
</feature>
<evidence type="ECO:0000313" key="3">
    <source>
        <dbReference type="Proteomes" id="UP000183971"/>
    </source>
</evidence>
<evidence type="ECO:0000256" key="1">
    <source>
        <dbReference type="SAM" id="MobiDB-lite"/>
    </source>
</evidence>
<dbReference type="AlphaFoldDB" id="A0A1L7W7C9"/>
<organism evidence="2 3">
    <name type="scientific">Fusarium proliferatum (strain ET1)</name>
    <name type="common">Orchid endophyte fungus</name>
    <dbReference type="NCBI Taxonomy" id="1227346"/>
    <lineage>
        <taxon>Eukaryota</taxon>
        <taxon>Fungi</taxon>
        <taxon>Dikarya</taxon>
        <taxon>Ascomycota</taxon>
        <taxon>Pezizomycotina</taxon>
        <taxon>Sordariomycetes</taxon>
        <taxon>Hypocreomycetidae</taxon>
        <taxon>Hypocreales</taxon>
        <taxon>Nectriaceae</taxon>
        <taxon>Fusarium</taxon>
        <taxon>Fusarium fujikuroi species complex</taxon>
    </lineage>
</organism>
<name>A0A1L7W7C9_FUSPR</name>
<gene>
    <name evidence="2" type="ORF">FPRO_04159</name>
</gene>
<feature type="region of interest" description="Disordered" evidence="1">
    <location>
        <begin position="66"/>
        <end position="177"/>
    </location>
</feature>
<dbReference type="RefSeq" id="XP_031089043.1">
    <property type="nucleotide sequence ID" value="XM_031223711.1"/>
</dbReference>
<evidence type="ECO:0000313" key="2">
    <source>
        <dbReference type="EMBL" id="CZR48514.1"/>
    </source>
</evidence>
<reference evidence="3" key="1">
    <citation type="journal article" date="2016" name="Genome Biol. Evol.">
        <title>Comparative 'omics' of the Fusarium fujikuroi species complex highlights differences in genetic potential and metabolite synthesis.</title>
        <authorList>
            <person name="Niehaus E.-M."/>
            <person name="Muensterkoetter M."/>
            <person name="Proctor R.H."/>
            <person name="Brown D.W."/>
            <person name="Sharon A."/>
            <person name="Idan Y."/>
            <person name="Oren-Young L."/>
            <person name="Sieber C.M."/>
            <person name="Novak O."/>
            <person name="Pencik A."/>
            <person name="Tarkowska D."/>
            <person name="Hromadova K."/>
            <person name="Freeman S."/>
            <person name="Maymon M."/>
            <person name="Elazar M."/>
            <person name="Youssef S.A."/>
            <person name="El-Shabrawy E.S.M."/>
            <person name="Shalaby A.B.A."/>
            <person name="Houterman P."/>
            <person name="Brock N.L."/>
            <person name="Burkhardt I."/>
            <person name="Tsavkelova E.A."/>
            <person name="Dickschat J.S."/>
            <person name="Galuszka P."/>
            <person name="Gueldener U."/>
            <person name="Tudzynski B."/>
        </authorList>
    </citation>
    <scope>NUCLEOTIDE SEQUENCE [LARGE SCALE GENOMIC DNA]</scope>
    <source>
        <strain evidence="3">ET1</strain>
    </source>
</reference>
<dbReference type="GeneID" id="42049044"/>
<dbReference type="EMBL" id="FJOF01000014">
    <property type="protein sequence ID" value="CZR48514.1"/>
    <property type="molecule type" value="Genomic_DNA"/>
</dbReference>
<keyword evidence="3" id="KW-1185">Reference proteome</keyword>
<dbReference type="Proteomes" id="UP000183971">
    <property type="component" value="Unassembled WGS sequence"/>
</dbReference>
<sequence length="177" mass="19290">MQNNGIHLRTIPTWDLHKILQVAITKRPGVDIGESTGQSRFRLAVPARRYTISSTESRDWKRRLHFSTEKKQPTAAEPTPAAEHDPDVEMPDEPAEPTPEESESTTKPAPAPTEPTPEESSKPASNPAPTPVDIDIELTDDDESPDDDEIPEGQFLTPPAIVLPSGLGTTNTIDAKA</sequence>